<dbReference type="GO" id="GO:0003700">
    <property type="term" value="F:DNA-binding transcription factor activity"/>
    <property type="evidence" value="ECO:0007669"/>
    <property type="project" value="TreeGrafter"/>
</dbReference>
<reference evidence="7 8" key="1">
    <citation type="submission" date="2019-05" db="EMBL/GenBank/DDBJ databases">
        <title>Streptomyces marianii sp. nov., a novel marine actinomycete from southern coast of India.</title>
        <authorList>
            <person name="Iniyan A.M."/>
            <person name="Wink J."/>
            <person name="Ramprasad E."/>
            <person name="Ramana C.V."/>
            <person name="Bunk B."/>
            <person name="Sproer C."/>
            <person name="Joseph F.-J.R.S."/>
            <person name="Vincent S.G.P."/>
        </authorList>
    </citation>
    <scope>NUCLEOTIDE SEQUENCE [LARGE SCALE GENOMIC DNA]</scope>
    <source>
        <strain evidence="7 8">ICN19</strain>
    </source>
</reference>
<dbReference type="AlphaFoldDB" id="A0A5R9DXE3"/>
<feature type="region of interest" description="Disordered" evidence="5">
    <location>
        <begin position="202"/>
        <end position="256"/>
    </location>
</feature>
<comment type="similarity">
    <text evidence="1">Belongs to the LysR transcriptional regulatory family.</text>
</comment>
<feature type="compositionally biased region" description="Polar residues" evidence="5">
    <location>
        <begin position="202"/>
        <end position="219"/>
    </location>
</feature>
<keyword evidence="2" id="KW-0805">Transcription regulation</keyword>
<gene>
    <name evidence="7" type="ORF">FEF34_00675</name>
</gene>
<dbReference type="PANTHER" id="PTHR30346">
    <property type="entry name" value="TRANSCRIPTIONAL DUAL REGULATOR HCAR-RELATED"/>
    <property type="match status" value="1"/>
</dbReference>
<evidence type="ECO:0000256" key="4">
    <source>
        <dbReference type="ARBA" id="ARBA00023163"/>
    </source>
</evidence>
<evidence type="ECO:0000256" key="2">
    <source>
        <dbReference type="ARBA" id="ARBA00023015"/>
    </source>
</evidence>
<dbReference type="CDD" id="cd08414">
    <property type="entry name" value="PBP2_LTTR_aromatics_like"/>
    <property type="match status" value="1"/>
</dbReference>
<dbReference type="PANTHER" id="PTHR30346:SF0">
    <property type="entry name" value="HCA OPERON TRANSCRIPTIONAL ACTIVATOR HCAR"/>
    <property type="match status" value="1"/>
</dbReference>
<accession>A0A5R9DXE3</accession>
<organism evidence="7 8">
    <name type="scientific">Streptomyces marianii</name>
    <dbReference type="NCBI Taxonomy" id="1817406"/>
    <lineage>
        <taxon>Bacteria</taxon>
        <taxon>Bacillati</taxon>
        <taxon>Actinomycetota</taxon>
        <taxon>Actinomycetes</taxon>
        <taxon>Kitasatosporales</taxon>
        <taxon>Streptomycetaceae</taxon>
        <taxon>Streptomyces</taxon>
    </lineage>
</organism>
<dbReference type="Proteomes" id="UP000305921">
    <property type="component" value="Unassembled WGS sequence"/>
</dbReference>
<feature type="domain" description="LysR substrate-binding" evidence="6">
    <location>
        <begin position="3"/>
        <end position="125"/>
    </location>
</feature>
<evidence type="ECO:0000256" key="5">
    <source>
        <dbReference type="SAM" id="MobiDB-lite"/>
    </source>
</evidence>
<dbReference type="OrthoDB" id="3176554at2"/>
<proteinExistence type="inferred from homology"/>
<evidence type="ECO:0000313" key="8">
    <source>
        <dbReference type="Proteomes" id="UP000305921"/>
    </source>
</evidence>
<sequence length="256" mass="27702">MSLGYVLSAAYEALPRLLATVRERHPHLTVDAHEGWSPDLDAALTAGDVDIVLSHALPDRPSYNRQPLRREPLAALVGADNPFAGRTSVRLSDFAGQTFHFYAPRYAPTHHALLTRALEQTGHTFAYAEDPVPGLRHVRLDTPDSFTLVPASMAASLASARIFPLALADSGLPSIDFELVWRRDGTTPSTAIFLSTAENLGGQNHPRTIGTNLNPGTRTDTLHAESSRRKADGLPPKAKRLAERVDGHATPTTVVT</sequence>
<keyword evidence="8" id="KW-1185">Reference proteome</keyword>
<comment type="caution">
    <text evidence="7">The sequence shown here is derived from an EMBL/GenBank/DDBJ whole genome shotgun (WGS) entry which is preliminary data.</text>
</comment>
<dbReference type="Pfam" id="PF03466">
    <property type="entry name" value="LysR_substrate"/>
    <property type="match status" value="1"/>
</dbReference>
<evidence type="ECO:0000256" key="1">
    <source>
        <dbReference type="ARBA" id="ARBA00009437"/>
    </source>
</evidence>
<dbReference type="RefSeq" id="WP_138051397.1">
    <property type="nucleotide sequence ID" value="NZ_VAWE01000001.1"/>
</dbReference>
<dbReference type="GO" id="GO:0032993">
    <property type="term" value="C:protein-DNA complex"/>
    <property type="evidence" value="ECO:0007669"/>
    <property type="project" value="TreeGrafter"/>
</dbReference>
<keyword evidence="4" id="KW-0804">Transcription</keyword>
<feature type="compositionally biased region" description="Basic and acidic residues" evidence="5">
    <location>
        <begin position="220"/>
        <end position="232"/>
    </location>
</feature>
<dbReference type="SUPFAM" id="SSF53850">
    <property type="entry name" value="Periplasmic binding protein-like II"/>
    <property type="match status" value="1"/>
</dbReference>
<evidence type="ECO:0000313" key="7">
    <source>
        <dbReference type="EMBL" id="TLQ41986.1"/>
    </source>
</evidence>
<name>A0A5R9DXE3_9ACTN</name>
<evidence type="ECO:0000259" key="6">
    <source>
        <dbReference type="Pfam" id="PF03466"/>
    </source>
</evidence>
<evidence type="ECO:0000256" key="3">
    <source>
        <dbReference type="ARBA" id="ARBA00023125"/>
    </source>
</evidence>
<dbReference type="InterPro" id="IPR005119">
    <property type="entry name" value="LysR_subst-bd"/>
</dbReference>
<keyword evidence="3" id="KW-0238">DNA-binding</keyword>
<protein>
    <recommendedName>
        <fullName evidence="6">LysR substrate-binding domain-containing protein</fullName>
    </recommendedName>
</protein>
<dbReference type="Gene3D" id="3.40.190.10">
    <property type="entry name" value="Periplasmic binding protein-like II"/>
    <property type="match status" value="2"/>
</dbReference>
<dbReference type="GO" id="GO:0003677">
    <property type="term" value="F:DNA binding"/>
    <property type="evidence" value="ECO:0007669"/>
    <property type="project" value="UniProtKB-KW"/>
</dbReference>
<dbReference type="EMBL" id="VAWE01000001">
    <property type="protein sequence ID" value="TLQ41986.1"/>
    <property type="molecule type" value="Genomic_DNA"/>
</dbReference>